<keyword evidence="9" id="KW-1185">Reference proteome</keyword>
<dbReference type="InterPro" id="IPR016555">
    <property type="entry name" value="PLipase_D_euk"/>
</dbReference>
<dbReference type="InterPro" id="IPR011993">
    <property type="entry name" value="PH-like_dom_sf"/>
</dbReference>
<dbReference type="InterPro" id="IPR001849">
    <property type="entry name" value="PH_domain"/>
</dbReference>
<name>A0A813N1A6_9BILA</name>
<dbReference type="EC" id="3.1.4.4" evidence="6"/>
<sequence>MSKDSRIRSLTHLNGVFNLISQASALGNVISAVATENFSFEPLPYSDYSSFEEIYNESNLRINRNPHATHKFIFIPSLGIKVDVIADKKHSSNAFSSNIYTIKLTHNNYEWEVLRTYKDLRDNHKILTKIVKEDLGRSCSQISSEEIKPEWPLFPMDSDHSIPSDSINLRCKHIAEYLEKMLLYPPFRDNPSTLKLIGVSPLTFIPGLEPSLFENTILKSTGNSLKVCDYIRLRYSKRWFVLKDSYIVYLNPHRNYLVGFVMLIDTNFSVTKKKRIKAINGLEIKNLQHKIFLKFKHNQDQCKWFNMIEHCMKNTGKYFIDKSLLPNGSYAPVRRKQLCKWYINSAQYMEHVMLALNNAKEEIFITDWWLSPELYLKRPTEDLQYRLDKILLKKSREGVKIYILLFKEIKFTVPILSSRTKNILTQNKMNPNIKVFRHPEHSPSGVFLWTHHEKMVIIDQSVAFLGGIDLCYGRWDDDLHRLVDLGRKENRPIQDNYPRNNYEPSISDIITTEPAHLPQMQMIAEETTDEIGSNKFCPNKNDEKRYSDSMIVAALMGYSLNKQFSKNSRVNLGFMSDTPAQTLHPMEQRTSRSYSYDPDLSKEKIQISYITPENNEIENNKSNQMSKESVNDTPMIKNKWREFKKTLTRRRKNFNTFSRFRQSKNSSSEESVESIGINEEGSFLEERVERPAISNEGYYWYGKDYANNYKADFKNVEEFWSDQFDRTETPRMPWRDQGLVVIGESARDLARHFIQRWNQCKKEKARYIESYPFLLPKSYPDSFKYNYEWFKDTFYKCEVQMTRSFDKWSGGISETEFSIYKSYIDLIQRAENYIYIENQFFVTTTDSDKDPDVKNLIGAELVRRIQKAFLEKKNFRVYIVLPLLPGFDKPNAIQAVQYYNLRSIINGEFSIIKKLKSIGIADPSKYITFHGMRNWSDLMGKLVQEIIYVHSKLMIVDDKYVICGSANLNDRSMLGKRDSEVAAVIKDEELFASVLDGEQVLVGKYANSLRKKIFKLHLGIYFNNPKKIDVQDCVSDEFYEYFRSVSKKNTQIYDEVFKCLPSDNITDFQILSSYTQSSALYKTDPLKGKRKLEEEVNGFIVDFPLLFLSKESYFFPDIRTPEGIIPVATWT</sequence>
<dbReference type="SMART" id="SM00155">
    <property type="entry name" value="PLDc"/>
    <property type="match status" value="2"/>
</dbReference>
<dbReference type="GO" id="GO:0006654">
    <property type="term" value="P:phosphatidic acid biosynthetic process"/>
    <property type="evidence" value="ECO:0007669"/>
    <property type="project" value="InterPro"/>
</dbReference>
<keyword evidence="3 6" id="KW-0378">Hydrolase</keyword>
<protein>
    <recommendedName>
        <fullName evidence="6">Phospholipase</fullName>
        <ecNumber evidence="6">3.1.4.4</ecNumber>
    </recommendedName>
</protein>
<dbReference type="GO" id="GO:0035556">
    <property type="term" value="P:intracellular signal transduction"/>
    <property type="evidence" value="ECO:0007669"/>
    <property type="project" value="InterPro"/>
</dbReference>
<dbReference type="Pfam" id="PF13091">
    <property type="entry name" value="PLDc_2"/>
    <property type="match status" value="1"/>
</dbReference>
<evidence type="ECO:0000256" key="3">
    <source>
        <dbReference type="ARBA" id="ARBA00022801"/>
    </source>
</evidence>
<dbReference type="PANTHER" id="PTHR18896">
    <property type="entry name" value="PHOSPHOLIPASE D"/>
    <property type="match status" value="1"/>
</dbReference>
<accession>A0A813N1A6</accession>
<comment type="catalytic activity">
    <reaction evidence="1 6">
        <text>a 1,2-diacyl-sn-glycero-3-phosphocholine + H2O = a 1,2-diacyl-sn-glycero-3-phosphate + choline + H(+)</text>
        <dbReference type="Rhea" id="RHEA:14445"/>
        <dbReference type="ChEBI" id="CHEBI:15354"/>
        <dbReference type="ChEBI" id="CHEBI:15377"/>
        <dbReference type="ChEBI" id="CHEBI:15378"/>
        <dbReference type="ChEBI" id="CHEBI:57643"/>
        <dbReference type="ChEBI" id="CHEBI:58608"/>
        <dbReference type="EC" id="3.1.4.4"/>
    </reaction>
</comment>
<dbReference type="OrthoDB" id="14911at2759"/>
<dbReference type="PROSITE" id="PS50035">
    <property type="entry name" value="PLD"/>
    <property type="match status" value="2"/>
</dbReference>
<dbReference type="Gene3D" id="2.30.29.30">
    <property type="entry name" value="Pleckstrin-homology domain (PH domain)/Phosphotyrosine-binding domain (PTB)"/>
    <property type="match status" value="1"/>
</dbReference>
<evidence type="ECO:0000256" key="4">
    <source>
        <dbReference type="ARBA" id="ARBA00022963"/>
    </source>
</evidence>
<dbReference type="SUPFAM" id="SSF56024">
    <property type="entry name" value="Phospholipase D/nuclease"/>
    <property type="match status" value="3"/>
</dbReference>
<dbReference type="Proteomes" id="UP000663879">
    <property type="component" value="Unassembled WGS sequence"/>
</dbReference>
<dbReference type="InterPro" id="IPR001736">
    <property type="entry name" value="PLipase_D/transphosphatidylase"/>
</dbReference>
<dbReference type="Gene3D" id="3.30.870.10">
    <property type="entry name" value="Endonuclease Chain A"/>
    <property type="match status" value="3"/>
</dbReference>
<organism evidence="8 9">
    <name type="scientific">Brachionus calyciflorus</name>
    <dbReference type="NCBI Taxonomy" id="104777"/>
    <lineage>
        <taxon>Eukaryota</taxon>
        <taxon>Metazoa</taxon>
        <taxon>Spiralia</taxon>
        <taxon>Gnathifera</taxon>
        <taxon>Rotifera</taxon>
        <taxon>Eurotatoria</taxon>
        <taxon>Monogononta</taxon>
        <taxon>Pseudotrocha</taxon>
        <taxon>Ploima</taxon>
        <taxon>Brachionidae</taxon>
        <taxon>Brachionus</taxon>
    </lineage>
</organism>
<dbReference type="CDD" id="cd09138">
    <property type="entry name" value="PLDc_vPLD1_2_yPLD_like_1"/>
    <property type="match status" value="1"/>
</dbReference>
<dbReference type="GO" id="GO:0060627">
    <property type="term" value="P:regulation of vesicle-mediated transport"/>
    <property type="evidence" value="ECO:0007669"/>
    <property type="project" value="TreeGrafter"/>
</dbReference>
<dbReference type="PANTHER" id="PTHR18896:SF76">
    <property type="entry name" value="PHOSPHOLIPASE"/>
    <property type="match status" value="1"/>
</dbReference>
<dbReference type="Pfam" id="PF00614">
    <property type="entry name" value="PLDc"/>
    <property type="match status" value="1"/>
</dbReference>
<dbReference type="InterPro" id="IPR015679">
    <property type="entry name" value="PLipase_D_fam"/>
</dbReference>
<evidence type="ECO:0000256" key="6">
    <source>
        <dbReference type="PIRNR" id="PIRNR009376"/>
    </source>
</evidence>
<dbReference type="GO" id="GO:0009395">
    <property type="term" value="P:phospholipid catabolic process"/>
    <property type="evidence" value="ECO:0007669"/>
    <property type="project" value="TreeGrafter"/>
</dbReference>
<keyword evidence="2" id="KW-0677">Repeat</keyword>
<dbReference type="GO" id="GO:0004630">
    <property type="term" value="F:phospholipase D activity"/>
    <property type="evidence" value="ECO:0007669"/>
    <property type="project" value="UniProtKB-UniRule"/>
</dbReference>
<dbReference type="EMBL" id="CAJNOC010000237">
    <property type="protein sequence ID" value="CAF0731365.1"/>
    <property type="molecule type" value="Genomic_DNA"/>
</dbReference>
<dbReference type="SMART" id="SM00233">
    <property type="entry name" value="PH"/>
    <property type="match status" value="1"/>
</dbReference>
<feature type="domain" description="PLD phosphodiesterase" evidence="7">
    <location>
        <begin position="945"/>
        <end position="972"/>
    </location>
</feature>
<reference evidence="8" key="1">
    <citation type="submission" date="2021-02" db="EMBL/GenBank/DDBJ databases">
        <authorList>
            <person name="Nowell W R."/>
        </authorList>
    </citation>
    <scope>NUCLEOTIDE SEQUENCE</scope>
    <source>
        <strain evidence="8">Ploen Becks lab</strain>
    </source>
</reference>
<keyword evidence="4 6" id="KW-0442">Lipid degradation</keyword>
<evidence type="ECO:0000259" key="7">
    <source>
        <dbReference type="PROSITE" id="PS50035"/>
    </source>
</evidence>
<comment type="caution">
    <text evidence="8">The sequence shown here is derived from an EMBL/GenBank/DDBJ whole genome shotgun (WGS) entry which is preliminary data.</text>
</comment>
<keyword evidence="5" id="KW-0443">Lipid metabolism</keyword>
<dbReference type="InterPro" id="IPR025202">
    <property type="entry name" value="PLD-like_dom"/>
</dbReference>
<dbReference type="Gene3D" id="3.30.1520.10">
    <property type="entry name" value="Phox-like domain"/>
    <property type="match status" value="1"/>
</dbReference>
<comment type="similarity">
    <text evidence="6">Belongs to the phospholipase D family.</text>
</comment>
<dbReference type="SUPFAM" id="SSF50729">
    <property type="entry name" value="PH domain-like"/>
    <property type="match status" value="1"/>
</dbReference>
<dbReference type="PIRSF" id="PIRSF009376">
    <property type="entry name" value="Phospholipase_D_euk"/>
    <property type="match status" value="1"/>
</dbReference>
<gene>
    <name evidence="8" type="ORF">OXX778_LOCUS2864</name>
</gene>
<dbReference type="GO" id="GO:0035091">
    <property type="term" value="F:phosphatidylinositol binding"/>
    <property type="evidence" value="ECO:0007669"/>
    <property type="project" value="InterPro"/>
</dbReference>
<evidence type="ECO:0000313" key="9">
    <source>
        <dbReference type="Proteomes" id="UP000663879"/>
    </source>
</evidence>
<evidence type="ECO:0000256" key="5">
    <source>
        <dbReference type="ARBA" id="ARBA00023098"/>
    </source>
</evidence>
<dbReference type="SUPFAM" id="SSF64268">
    <property type="entry name" value="PX domain"/>
    <property type="match status" value="1"/>
</dbReference>
<evidence type="ECO:0000313" key="8">
    <source>
        <dbReference type="EMBL" id="CAF0731365.1"/>
    </source>
</evidence>
<dbReference type="AlphaFoldDB" id="A0A813N1A6"/>
<feature type="domain" description="PLD phosphodiesterase" evidence="7">
    <location>
        <begin position="447"/>
        <end position="474"/>
    </location>
</feature>
<dbReference type="CDD" id="cd09141">
    <property type="entry name" value="PLDc_vPLD1_2_yPLD_like_2"/>
    <property type="match status" value="1"/>
</dbReference>
<evidence type="ECO:0000256" key="2">
    <source>
        <dbReference type="ARBA" id="ARBA00022737"/>
    </source>
</evidence>
<proteinExistence type="inferred from homology"/>
<dbReference type="InterPro" id="IPR036871">
    <property type="entry name" value="PX_dom_sf"/>
</dbReference>
<evidence type="ECO:0000256" key="1">
    <source>
        <dbReference type="ARBA" id="ARBA00000798"/>
    </source>
</evidence>